<keyword evidence="3" id="KW-1185">Reference proteome</keyword>
<name>A0A521BQT3_9RHOB</name>
<organism evidence="2 3">
    <name type="scientific">Ruegeria faecimaris</name>
    <dbReference type="NCBI Taxonomy" id="686389"/>
    <lineage>
        <taxon>Bacteria</taxon>
        <taxon>Pseudomonadati</taxon>
        <taxon>Pseudomonadota</taxon>
        <taxon>Alphaproteobacteria</taxon>
        <taxon>Rhodobacterales</taxon>
        <taxon>Roseobacteraceae</taxon>
        <taxon>Ruegeria</taxon>
    </lineage>
</organism>
<gene>
    <name evidence="2" type="ORF">SAMN06265380_1011080</name>
</gene>
<keyword evidence="1" id="KW-0732">Signal</keyword>
<evidence type="ECO:0000256" key="1">
    <source>
        <dbReference type="SAM" id="SignalP"/>
    </source>
</evidence>
<evidence type="ECO:0000313" key="2">
    <source>
        <dbReference type="EMBL" id="SMO49522.1"/>
    </source>
</evidence>
<reference evidence="2 3" key="1">
    <citation type="submission" date="2017-05" db="EMBL/GenBank/DDBJ databases">
        <authorList>
            <person name="Varghese N."/>
            <person name="Submissions S."/>
        </authorList>
    </citation>
    <scope>NUCLEOTIDE SEQUENCE [LARGE SCALE GENOMIC DNA]</scope>
    <source>
        <strain evidence="2 3">DSM 28009</strain>
    </source>
</reference>
<accession>A0A521BQT3</accession>
<sequence length="70" mass="7608">MRVSVLTFSALLTGFTAVQAHAQNAAEDITNLLLSNRSGDCADYAGVYSASVEDITRQQQFRPIDFRLAA</sequence>
<dbReference type="EMBL" id="FXTE01000001">
    <property type="protein sequence ID" value="SMO49522.1"/>
    <property type="molecule type" value="Genomic_DNA"/>
</dbReference>
<feature type="signal peptide" evidence="1">
    <location>
        <begin position="1"/>
        <end position="22"/>
    </location>
</feature>
<proteinExistence type="predicted"/>
<evidence type="ECO:0000313" key="3">
    <source>
        <dbReference type="Proteomes" id="UP000319555"/>
    </source>
</evidence>
<protein>
    <submittedName>
        <fullName evidence="2">Uncharacterized protein</fullName>
    </submittedName>
</protein>
<dbReference type="AlphaFoldDB" id="A0A521BQT3"/>
<feature type="chain" id="PRO_5022224096" evidence="1">
    <location>
        <begin position="23"/>
        <end position="70"/>
    </location>
</feature>
<dbReference type="Proteomes" id="UP000319555">
    <property type="component" value="Unassembled WGS sequence"/>
</dbReference>